<evidence type="ECO:0000259" key="15">
    <source>
        <dbReference type="PROSITE" id="PS51462"/>
    </source>
</evidence>
<dbReference type="CDD" id="cd03425">
    <property type="entry name" value="NUDIX_MutT_NudA_like"/>
    <property type="match status" value="1"/>
</dbReference>
<feature type="domain" description="Nudix hydrolase" evidence="15">
    <location>
        <begin position="222"/>
        <end position="355"/>
    </location>
</feature>
<evidence type="ECO:0000256" key="9">
    <source>
        <dbReference type="ARBA" id="ARBA00022763"/>
    </source>
</evidence>
<dbReference type="PROSITE" id="PS01155">
    <property type="entry name" value="ENDONUCLEASE_III_2"/>
    <property type="match status" value="1"/>
</dbReference>
<evidence type="ECO:0000256" key="7">
    <source>
        <dbReference type="ARBA" id="ARBA00022485"/>
    </source>
</evidence>
<evidence type="ECO:0000256" key="12">
    <source>
        <dbReference type="ARBA" id="ARBA00023014"/>
    </source>
</evidence>
<evidence type="ECO:0000256" key="4">
    <source>
        <dbReference type="ARBA" id="ARBA00008343"/>
    </source>
</evidence>
<dbReference type="InterPro" id="IPR003651">
    <property type="entry name" value="Endonuclease3_FeS-loop_motif"/>
</dbReference>
<dbReference type="GO" id="GO:0034039">
    <property type="term" value="F:8-oxo-7,8-dihydroguanine DNA N-glycosylase activity"/>
    <property type="evidence" value="ECO:0007669"/>
    <property type="project" value="TreeGrafter"/>
</dbReference>
<dbReference type="PRINTS" id="PR00502">
    <property type="entry name" value="NUDIXFAMILY"/>
</dbReference>
<dbReference type="STRING" id="1322246.BN4_10104"/>
<dbReference type="GO" id="GO:0006284">
    <property type="term" value="P:base-excision repair"/>
    <property type="evidence" value="ECO:0007669"/>
    <property type="project" value="InterPro"/>
</dbReference>
<dbReference type="KEGG" id="dpi:BN4_10104"/>
<dbReference type="BioCyc" id="DPIE1322246:BN4_RS00560-MONOMER"/>
<dbReference type="eggNOG" id="COG1194">
    <property type="taxonomic scope" value="Bacteria"/>
</dbReference>
<sequence>MNGNIFTKDLLAWYDHHARALPWRLERSPYRTWISEVMAQQTQIDRVIGYFEHWMDQFPNIESVAKAHEEQILKAWEGLGYYSRARNIQKAAAVIIQEYGGDFPQTPEDIRSLPGVGEYTAGAIASIAFRLPVPAIDANVLRVFSRLLDIEISVSDKAAKDEIAKQVCQILPEARPGTFNQALMELGALVCSKRPLCENCPVSDHCVALKNKTVDKRPVLSPKKKSIQIEMATGVLLSAGKVLIQKRKPDDIWPGLWEFPGGGIESGESPEEALVREYMEEVELDIIPHEKIGVIKYSYTRYRVTMHCYLCKLTDTAPVTPVFNEASEGAFVLPDELDGFAFPSGHRRLLESMREDVRYSSLFSFSV</sequence>
<dbReference type="PANTHER" id="PTHR42944:SF1">
    <property type="entry name" value="ADENINE DNA GLYCOSYLASE"/>
    <property type="match status" value="1"/>
</dbReference>
<keyword evidence="8" id="KW-0479">Metal-binding</keyword>
<dbReference type="InterPro" id="IPR020476">
    <property type="entry name" value="Nudix_hydrolase"/>
</dbReference>
<evidence type="ECO:0000313" key="17">
    <source>
        <dbReference type="Proteomes" id="UP000011724"/>
    </source>
</evidence>
<dbReference type="InterPro" id="IPR044298">
    <property type="entry name" value="MIG/MutY"/>
</dbReference>
<dbReference type="GO" id="GO:0035485">
    <property type="term" value="F:adenine/guanine mispair binding"/>
    <property type="evidence" value="ECO:0007669"/>
    <property type="project" value="TreeGrafter"/>
</dbReference>
<organism evidence="16 17">
    <name type="scientific">Pseudodesulfovibrio piezophilus (strain DSM 21447 / JCM 15486 / C1TLV30)</name>
    <name type="common">Desulfovibrio piezophilus</name>
    <dbReference type="NCBI Taxonomy" id="1322246"/>
    <lineage>
        <taxon>Bacteria</taxon>
        <taxon>Pseudomonadati</taxon>
        <taxon>Thermodesulfobacteriota</taxon>
        <taxon>Desulfovibrionia</taxon>
        <taxon>Desulfovibrionales</taxon>
        <taxon>Desulfovibrionaceae</taxon>
    </lineage>
</organism>
<dbReference type="GO" id="GO:0032357">
    <property type="term" value="F:oxidized purine DNA binding"/>
    <property type="evidence" value="ECO:0007669"/>
    <property type="project" value="TreeGrafter"/>
</dbReference>
<name>M1WN41_PSEP2</name>
<dbReference type="InterPro" id="IPR029119">
    <property type="entry name" value="MutY_C"/>
</dbReference>
<comment type="catalytic activity">
    <reaction evidence="1">
        <text>Hydrolyzes free adenine bases from 7,8-dihydro-8-oxoguanine:adenine mismatched double-stranded DNA, leaving an apurinic site.</text>
        <dbReference type="EC" id="3.2.2.31"/>
    </reaction>
</comment>
<dbReference type="OrthoDB" id="9802365at2"/>
<evidence type="ECO:0000256" key="11">
    <source>
        <dbReference type="ARBA" id="ARBA00023004"/>
    </source>
</evidence>
<dbReference type="GO" id="GO:0051539">
    <property type="term" value="F:4 iron, 4 sulfur cluster binding"/>
    <property type="evidence" value="ECO:0007669"/>
    <property type="project" value="UniProtKB-KW"/>
</dbReference>
<protein>
    <recommendedName>
        <fullName evidence="6">Adenine DNA glycosylase</fullName>
        <ecNumber evidence="5">3.2.2.31</ecNumber>
    </recommendedName>
</protein>
<dbReference type="Proteomes" id="UP000011724">
    <property type="component" value="Chromosome"/>
</dbReference>
<dbReference type="InterPro" id="IPR023170">
    <property type="entry name" value="HhH_base_excis_C"/>
</dbReference>
<comment type="similarity">
    <text evidence="4">Belongs to the Nth/MutY family.</text>
</comment>
<dbReference type="SMART" id="SM00525">
    <property type="entry name" value="FES"/>
    <property type="match status" value="1"/>
</dbReference>
<dbReference type="InterPro" id="IPR003265">
    <property type="entry name" value="HhH-GPD_domain"/>
</dbReference>
<dbReference type="AlphaFoldDB" id="M1WN41"/>
<dbReference type="PATRIC" id="fig|879567.3.peg.111"/>
<evidence type="ECO:0000256" key="3">
    <source>
        <dbReference type="ARBA" id="ARBA00002933"/>
    </source>
</evidence>
<dbReference type="CDD" id="cd00056">
    <property type="entry name" value="ENDO3c"/>
    <property type="match status" value="1"/>
</dbReference>
<dbReference type="RefSeq" id="WP_015413399.1">
    <property type="nucleotide sequence ID" value="NC_020409.1"/>
</dbReference>
<dbReference type="InterPro" id="IPR011257">
    <property type="entry name" value="DNA_glycosylase"/>
</dbReference>
<dbReference type="SUPFAM" id="SSF55811">
    <property type="entry name" value="Nudix"/>
    <property type="match status" value="1"/>
</dbReference>
<dbReference type="Pfam" id="PF00730">
    <property type="entry name" value="HhH-GPD"/>
    <property type="match status" value="1"/>
</dbReference>
<dbReference type="PANTHER" id="PTHR42944">
    <property type="entry name" value="ADENINE DNA GLYCOSYLASE"/>
    <property type="match status" value="1"/>
</dbReference>
<evidence type="ECO:0000256" key="14">
    <source>
        <dbReference type="ARBA" id="ARBA00023295"/>
    </source>
</evidence>
<dbReference type="NCBIfam" id="TIGR01084">
    <property type="entry name" value="mutY"/>
    <property type="match status" value="1"/>
</dbReference>
<dbReference type="PROSITE" id="PS51462">
    <property type="entry name" value="NUDIX"/>
    <property type="match status" value="1"/>
</dbReference>
<evidence type="ECO:0000256" key="6">
    <source>
        <dbReference type="ARBA" id="ARBA00022023"/>
    </source>
</evidence>
<dbReference type="SUPFAM" id="SSF48150">
    <property type="entry name" value="DNA-glycosylase"/>
    <property type="match status" value="1"/>
</dbReference>
<comment type="function">
    <text evidence="3">Adenine glycosylase active on G-A mispairs. MutY also corrects error-prone DNA synthesis past GO lesions which are due to the oxidatively damaged form of guanine: 7,8-dihydro-8-oxoguanine (8-oxo-dGTP).</text>
</comment>
<dbReference type="SMART" id="SM00478">
    <property type="entry name" value="ENDO3c"/>
    <property type="match status" value="1"/>
</dbReference>
<reference evidence="16 17" key="1">
    <citation type="journal article" date="2013" name="PLoS ONE">
        <title>The first genomic and proteomic characterization of a deep-sea sulfate reducer: insights into the piezophilic lifestyle of Desulfovibrio piezophilus.</title>
        <authorList>
            <person name="Pradel N."/>
            <person name="Ji B."/>
            <person name="Gimenez G."/>
            <person name="Talla E."/>
            <person name="Lenoble P."/>
            <person name="Garel M."/>
            <person name="Tamburini C."/>
            <person name="Fourquet P."/>
            <person name="Lebrun R."/>
            <person name="Bertin P."/>
            <person name="Denis Y."/>
            <person name="Pophillat M."/>
            <person name="Barbe V."/>
            <person name="Ollivier B."/>
            <person name="Dolla A."/>
        </authorList>
    </citation>
    <scope>NUCLEOTIDE SEQUENCE [LARGE SCALE GENOMIC DNA]</scope>
    <source>
        <strain evidence="17">DSM 10523 / SB164P1</strain>
    </source>
</reference>
<evidence type="ECO:0000313" key="16">
    <source>
        <dbReference type="EMBL" id="CCH47344.1"/>
    </source>
</evidence>
<keyword evidence="9" id="KW-0227">DNA damage</keyword>
<evidence type="ECO:0000256" key="10">
    <source>
        <dbReference type="ARBA" id="ARBA00022801"/>
    </source>
</evidence>
<dbReference type="GO" id="GO:0000701">
    <property type="term" value="F:purine-specific mismatch base pair DNA N-glycosylase activity"/>
    <property type="evidence" value="ECO:0007669"/>
    <property type="project" value="UniProtKB-EC"/>
</dbReference>
<dbReference type="InterPro" id="IPR005760">
    <property type="entry name" value="A/G_AdeGlyc_MutY"/>
</dbReference>
<reference evidence="17" key="2">
    <citation type="journal article" date="2013" name="Stand. Genomic Sci.">
        <title>Complete genome sequence of Desulfocapsa sulfexigens, a marine deltaproteobacterium specialized in disproportionating inorganic sulfur compounds.</title>
        <authorList>
            <person name="Finster K.W."/>
            <person name="Kjeldsen K.U."/>
            <person name="Kube M."/>
            <person name="Reinhardt R."/>
            <person name="Mussmann M."/>
            <person name="Amann R."/>
            <person name="Schreiber L."/>
        </authorList>
    </citation>
    <scope>NUCLEOTIDE SEQUENCE [LARGE SCALE GENOMIC DNA]</scope>
    <source>
        <strain evidence="17">DSM 10523 / SB164P1</strain>
    </source>
</reference>
<evidence type="ECO:0000256" key="1">
    <source>
        <dbReference type="ARBA" id="ARBA00000843"/>
    </source>
</evidence>
<evidence type="ECO:0000256" key="8">
    <source>
        <dbReference type="ARBA" id="ARBA00022723"/>
    </source>
</evidence>
<evidence type="ECO:0000256" key="5">
    <source>
        <dbReference type="ARBA" id="ARBA00012045"/>
    </source>
</evidence>
<keyword evidence="13" id="KW-0234">DNA repair</keyword>
<keyword evidence="12" id="KW-0411">Iron-sulfur</keyword>
<dbReference type="InterPro" id="IPR000086">
    <property type="entry name" value="NUDIX_hydrolase_dom"/>
</dbReference>
<dbReference type="EC" id="3.2.2.31" evidence="5"/>
<dbReference type="GO" id="GO:0006298">
    <property type="term" value="P:mismatch repair"/>
    <property type="evidence" value="ECO:0007669"/>
    <property type="project" value="TreeGrafter"/>
</dbReference>
<evidence type="ECO:0000256" key="13">
    <source>
        <dbReference type="ARBA" id="ARBA00023204"/>
    </source>
</evidence>
<dbReference type="Gene3D" id="1.10.1670.10">
    <property type="entry name" value="Helix-hairpin-Helix base-excision DNA repair enzymes (C-terminal)"/>
    <property type="match status" value="1"/>
</dbReference>
<dbReference type="Gene3D" id="3.90.79.10">
    <property type="entry name" value="Nucleoside Triphosphate Pyrophosphohydrolase"/>
    <property type="match status" value="1"/>
</dbReference>
<evidence type="ECO:0000256" key="2">
    <source>
        <dbReference type="ARBA" id="ARBA00001966"/>
    </source>
</evidence>
<dbReference type="GO" id="GO:0046872">
    <property type="term" value="F:metal ion binding"/>
    <property type="evidence" value="ECO:0007669"/>
    <property type="project" value="UniProtKB-KW"/>
</dbReference>
<dbReference type="FunFam" id="1.10.340.30:FF:000002">
    <property type="entry name" value="Adenine DNA glycosylase"/>
    <property type="match status" value="1"/>
</dbReference>
<dbReference type="Gene3D" id="1.10.340.30">
    <property type="entry name" value="Hypothetical protein, domain 2"/>
    <property type="match status" value="1"/>
</dbReference>
<keyword evidence="11" id="KW-0408">Iron</keyword>
<accession>M1WN41</accession>
<dbReference type="EMBL" id="FO203427">
    <property type="protein sequence ID" value="CCH47344.1"/>
    <property type="molecule type" value="Genomic_DNA"/>
</dbReference>
<proteinExistence type="inferred from homology"/>
<dbReference type="Pfam" id="PF00633">
    <property type="entry name" value="HHH"/>
    <property type="match status" value="1"/>
</dbReference>
<dbReference type="InterPro" id="IPR004036">
    <property type="entry name" value="Endonuclease-III-like_CS2"/>
</dbReference>
<dbReference type="Pfam" id="PF14815">
    <property type="entry name" value="NUDIX_4"/>
    <property type="match status" value="1"/>
</dbReference>
<keyword evidence="17" id="KW-1185">Reference proteome</keyword>
<dbReference type="InterPro" id="IPR015797">
    <property type="entry name" value="NUDIX_hydrolase-like_dom_sf"/>
</dbReference>
<keyword evidence="7" id="KW-0004">4Fe-4S</keyword>
<dbReference type="HOGENOM" id="CLU_012862_0_3_7"/>
<keyword evidence="10" id="KW-0378">Hydrolase</keyword>
<dbReference type="InterPro" id="IPR000445">
    <property type="entry name" value="HhH_motif"/>
</dbReference>
<keyword evidence="14" id="KW-0326">Glycosidase</keyword>
<comment type="cofactor">
    <cofactor evidence="2">
        <name>[4Fe-4S] cluster</name>
        <dbReference type="ChEBI" id="CHEBI:49883"/>
    </cofactor>
</comment>
<gene>
    <name evidence="16" type="ordered locus">BN4_10104</name>
</gene>